<name>A0ABD5ZFC2_9EURY</name>
<comment type="caution">
    <text evidence="2">The sequence shown here is derived from an EMBL/GenBank/DDBJ whole genome shotgun (WGS) entry which is preliminary data.</text>
</comment>
<keyword evidence="3" id="KW-1185">Reference proteome</keyword>
<evidence type="ECO:0008006" key="4">
    <source>
        <dbReference type="Google" id="ProtNLM"/>
    </source>
</evidence>
<dbReference type="AlphaFoldDB" id="A0ABD5ZFC2"/>
<accession>A0ABD5ZFC2</accession>
<organism evidence="2 3">
    <name type="scientific">Haloferax namakaokahaiae</name>
    <dbReference type="NCBI Taxonomy" id="1748331"/>
    <lineage>
        <taxon>Archaea</taxon>
        <taxon>Methanobacteriati</taxon>
        <taxon>Methanobacteriota</taxon>
        <taxon>Stenosarchaea group</taxon>
        <taxon>Halobacteria</taxon>
        <taxon>Halobacteriales</taxon>
        <taxon>Haloferacaceae</taxon>
        <taxon>Haloferax</taxon>
    </lineage>
</organism>
<proteinExistence type="predicted"/>
<dbReference type="Proteomes" id="UP001596481">
    <property type="component" value="Unassembled WGS sequence"/>
</dbReference>
<gene>
    <name evidence="2" type="ORF">ACFQJC_10075</name>
</gene>
<reference evidence="2 3" key="1">
    <citation type="journal article" date="2019" name="Int. J. Syst. Evol. Microbiol.">
        <title>The Global Catalogue of Microorganisms (GCM) 10K type strain sequencing project: providing services to taxonomists for standard genome sequencing and annotation.</title>
        <authorList>
            <consortium name="The Broad Institute Genomics Platform"/>
            <consortium name="The Broad Institute Genome Sequencing Center for Infectious Disease"/>
            <person name="Wu L."/>
            <person name="Ma J."/>
        </authorList>
    </citation>
    <scope>NUCLEOTIDE SEQUENCE [LARGE SCALE GENOMIC DNA]</scope>
    <source>
        <strain evidence="2 3">DSM 29988</strain>
    </source>
</reference>
<evidence type="ECO:0000256" key="1">
    <source>
        <dbReference type="SAM" id="MobiDB-lite"/>
    </source>
</evidence>
<dbReference type="RefSeq" id="WP_390223198.1">
    <property type="nucleotide sequence ID" value="NZ_JBHTAA010000005.1"/>
</dbReference>
<dbReference type="EMBL" id="JBHTAA010000005">
    <property type="protein sequence ID" value="MFC7203864.1"/>
    <property type="molecule type" value="Genomic_DNA"/>
</dbReference>
<sequence>MPISTDEFEAGTTEVSGDEPIANDEEGAIETEKDLITSFLSERPDKAFTAREIVLGVDFSPLYMDRTRNPLGSFADGLVDFAGDVAATTMVINDIDEALTELVEEGIVVTKEVETGDSTSVYFRLA</sequence>
<feature type="region of interest" description="Disordered" evidence="1">
    <location>
        <begin position="1"/>
        <end position="27"/>
    </location>
</feature>
<protein>
    <recommendedName>
        <fullName evidence="4">Halobacterial output domain-containing protein</fullName>
    </recommendedName>
</protein>
<evidence type="ECO:0000313" key="3">
    <source>
        <dbReference type="Proteomes" id="UP001596481"/>
    </source>
</evidence>
<evidence type="ECO:0000313" key="2">
    <source>
        <dbReference type="EMBL" id="MFC7203864.1"/>
    </source>
</evidence>